<evidence type="ECO:0000256" key="2">
    <source>
        <dbReference type="ARBA" id="ARBA00009995"/>
    </source>
</evidence>
<gene>
    <name evidence="7" type="primary">LOC111446270</name>
</gene>
<dbReference type="KEGG" id="cmos:111446270"/>
<evidence type="ECO:0000256" key="3">
    <source>
        <dbReference type="ARBA" id="ARBA00022679"/>
    </source>
</evidence>
<evidence type="ECO:0000313" key="6">
    <source>
        <dbReference type="Proteomes" id="UP000504609"/>
    </source>
</evidence>
<comment type="similarity">
    <text evidence="2 4">Belongs to the UDP-glycosyltransferase family.</text>
</comment>
<dbReference type="EC" id="2.4.1.-" evidence="5"/>
<dbReference type="PROSITE" id="PS00375">
    <property type="entry name" value="UDPGT"/>
    <property type="match status" value="1"/>
</dbReference>
<keyword evidence="3 4" id="KW-0808">Transferase</keyword>
<dbReference type="SUPFAM" id="SSF53756">
    <property type="entry name" value="UDP-Glycosyltransferase/glycogen phosphorylase"/>
    <property type="match status" value="1"/>
</dbReference>
<dbReference type="GO" id="GO:0035251">
    <property type="term" value="F:UDP-glucosyltransferase activity"/>
    <property type="evidence" value="ECO:0007669"/>
    <property type="project" value="InterPro"/>
</dbReference>
<dbReference type="InterPro" id="IPR050481">
    <property type="entry name" value="UDP-glycosyltransf_plant"/>
</dbReference>
<dbReference type="PANTHER" id="PTHR48048:SF83">
    <property type="entry name" value="GLYCOSYLTRANSFERASE"/>
    <property type="match status" value="1"/>
</dbReference>
<evidence type="ECO:0000313" key="7">
    <source>
        <dbReference type="RefSeq" id="XP_022940774.1"/>
    </source>
</evidence>
<name>A0A6J1FL93_CUCMO</name>
<dbReference type="Proteomes" id="UP000504609">
    <property type="component" value="Unplaced"/>
</dbReference>
<dbReference type="GeneID" id="111446270"/>
<dbReference type="Pfam" id="PF00201">
    <property type="entry name" value="UDPGT"/>
    <property type="match status" value="1"/>
</dbReference>
<evidence type="ECO:0000256" key="4">
    <source>
        <dbReference type="RuleBase" id="RU003718"/>
    </source>
</evidence>
<keyword evidence="4" id="KW-0328">Glycosyltransferase</keyword>
<dbReference type="CDD" id="cd03784">
    <property type="entry name" value="GT1_Gtf-like"/>
    <property type="match status" value="1"/>
</dbReference>
<reference evidence="7" key="1">
    <citation type="submission" date="2025-08" db="UniProtKB">
        <authorList>
            <consortium name="RefSeq"/>
        </authorList>
    </citation>
    <scope>IDENTIFICATION</scope>
    <source>
        <tissue evidence="7">Young leaves</tissue>
    </source>
</reference>
<dbReference type="FunFam" id="3.40.50.2000:FF:000056">
    <property type="entry name" value="Glycosyltransferase"/>
    <property type="match status" value="1"/>
</dbReference>
<evidence type="ECO:0000256" key="1">
    <source>
        <dbReference type="ARBA" id="ARBA00004721"/>
    </source>
</evidence>
<evidence type="ECO:0000256" key="5">
    <source>
        <dbReference type="RuleBase" id="RU362057"/>
    </source>
</evidence>
<dbReference type="Gene3D" id="3.40.50.2000">
    <property type="entry name" value="Glycogen Phosphorylase B"/>
    <property type="match status" value="2"/>
</dbReference>
<dbReference type="InterPro" id="IPR002213">
    <property type="entry name" value="UDP_glucos_trans"/>
</dbReference>
<dbReference type="PANTHER" id="PTHR48048">
    <property type="entry name" value="GLYCOSYLTRANSFERASE"/>
    <property type="match status" value="1"/>
</dbReference>
<dbReference type="InterPro" id="IPR035595">
    <property type="entry name" value="UDP_glycos_trans_CS"/>
</dbReference>
<comment type="pathway">
    <text evidence="1">Secondary metabolite biosynthesis; terpenoid biosynthesis.</text>
</comment>
<accession>A0A6J1FL93</accession>
<organism evidence="6 7">
    <name type="scientific">Cucurbita moschata</name>
    <name type="common">Winter crookneck squash</name>
    <name type="synonym">Cucurbita pepo var. moschata</name>
    <dbReference type="NCBI Taxonomy" id="3662"/>
    <lineage>
        <taxon>Eukaryota</taxon>
        <taxon>Viridiplantae</taxon>
        <taxon>Streptophyta</taxon>
        <taxon>Embryophyta</taxon>
        <taxon>Tracheophyta</taxon>
        <taxon>Spermatophyta</taxon>
        <taxon>Magnoliopsida</taxon>
        <taxon>eudicotyledons</taxon>
        <taxon>Gunneridae</taxon>
        <taxon>Pentapetalae</taxon>
        <taxon>rosids</taxon>
        <taxon>fabids</taxon>
        <taxon>Cucurbitales</taxon>
        <taxon>Cucurbitaceae</taxon>
        <taxon>Cucurbiteae</taxon>
        <taxon>Cucurbita</taxon>
    </lineage>
</organism>
<proteinExistence type="inferred from homology"/>
<dbReference type="RefSeq" id="XP_022940774.1">
    <property type="nucleotide sequence ID" value="XM_023085006.1"/>
</dbReference>
<protein>
    <recommendedName>
        <fullName evidence="5">Glycosyltransferase</fullName>
        <ecNumber evidence="5">2.4.1.-</ecNumber>
    </recommendedName>
</protein>
<sequence length="477" mass="52794">METAELVFLPSLAVGHLVSTLKFITQFLDRDHRFSATILLMKPPFALTPTPGNSDPPPPTSTPRIRYVHLPCPSDPPPIQILHKSVENYFSLYVESYKSLVKNAIVDLAVPVAGLVLDVFCTSMIDVGDELGINSYIFLTSGAGFLGLMFHLEARDRLVGVEFDQSEADSIIPCFTHSVPMGSLPQFALNGDGGFSSMAKQARKLKESKGIIINTFAELHQPSVWTSLSEDGIPPIYTVGPVLDLESENRPTPDEKQSREIKGWLDNQPPSSVVFLCFGSWGCFSQPQVMEIANGLESSGVRFLWSLRSPPPPHKQLEPPSDYADVDDVLPAGFRERVNGKGRVCGWVRQVDVLAHRAIGGFVSHCGWNSILESIWYAVPLAAWPQYAEQQINAFELVRELGLAVEMKIDYHRDCGYLVSADQIDRAVRCLIDGDDAEEMRKRMKEASEKSREALVHGGSSYTSFGYLIDNMVSSFL</sequence>
<dbReference type="AlphaFoldDB" id="A0A6J1FL93"/>
<keyword evidence="6" id="KW-1185">Reference proteome</keyword>